<dbReference type="Proteomes" id="UP000297248">
    <property type="component" value="Unassembled WGS sequence"/>
</dbReference>
<dbReference type="Proteomes" id="UP000583101">
    <property type="component" value="Unassembled WGS sequence"/>
</dbReference>
<keyword evidence="5" id="KW-1185">Reference proteome</keyword>
<evidence type="ECO:0000313" key="2">
    <source>
        <dbReference type="EMBL" id="MBB3969037.1"/>
    </source>
</evidence>
<dbReference type="OrthoDB" id="7851643at2"/>
<comment type="caution">
    <text evidence="3">The sequence shown here is derived from an EMBL/GenBank/DDBJ whole genome shotgun (WGS) entry which is preliminary data.</text>
</comment>
<dbReference type="EMBL" id="JACIEG010000002">
    <property type="protein sequence ID" value="MBB3969037.1"/>
    <property type="molecule type" value="Genomic_DNA"/>
</dbReference>
<protein>
    <submittedName>
        <fullName evidence="2">Glycosyltransferase involved in cell wall biosynthesis</fullName>
    </submittedName>
</protein>
<dbReference type="EMBL" id="SNQG01000002">
    <property type="protein sequence ID" value="TEW67350.1"/>
    <property type="molecule type" value="Genomic_DNA"/>
</dbReference>
<organism evidence="3 4">
    <name type="scientific">Mucilaginibacter phyllosphaerae</name>
    <dbReference type="NCBI Taxonomy" id="1812349"/>
    <lineage>
        <taxon>Bacteria</taxon>
        <taxon>Pseudomonadati</taxon>
        <taxon>Bacteroidota</taxon>
        <taxon>Sphingobacteriia</taxon>
        <taxon>Sphingobacteriales</taxon>
        <taxon>Sphingobacteriaceae</taxon>
        <taxon>Mucilaginibacter</taxon>
    </lineage>
</organism>
<dbReference type="AlphaFoldDB" id="A0A4Y8AF18"/>
<dbReference type="InterPro" id="IPR059123">
    <property type="entry name" value="StrF_dom"/>
</dbReference>
<reference evidence="3" key="2">
    <citation type="submission" date="2019-03" db="EMBL/GenBank/DDBJ databases">
        <authorList>
            <person name="Yan Y.-Q."/>
            <person name="Du Z.-J."/>
        </authorList>
    </citation>
    <scope>NUCLEOTIDE SEQUENCE</scope>
    <source>
        <strain evidence="3">PP-F2FG21</strain>
    </source>
</reference>
<evidence type="ECO:0000313" key="5">
    <source>
        <dbReference type="Proteomes" id="UP000583101"/>
    </source>
</evidence>
<evidence type="ECO:0000313" key="4">
    <source>
        <dbReference type="Proteomes" id="UP000297248"/>
    </source>
</evidence>
<dbReference type="RefSeq" id="WP_134335403.1">
    <property type="nucleotide sequence ID" value="NZ_BMCZ01000010.1"/>
</dbReference>
<dbReference type="Gene3D" id="3.90.550.10">
    <property type="entry name" value="Spore Coat Polysaccharide Biosynthesis Protein SpsA, Chain A"/>
    <property type="match status" value="1"/>
</dbReference>
<reference evidence="3 4" key="1">
    <citation type="journal article" date="2016" name="Int. J. Syst. Evol. Microbiol.">
        <title>Proposal of Mucilaginibacter phyllosphaerae sp. nov. isolated from the phyllosphere of Galium album.</title>
        <authorList>
            <person name="Aydogan E.L."/>
            <person name="Busse H.J."/>
            <person name="Moser G."/>
            <person name="Muller C."/>
            <person name="Kampfer P."/>
            <person name="Glaeser S.P."/>
        </authorList>
    </citation>
    <scope>NUCLEOTIDE SEQUENCE [LARGE SCALE GENOMIC DNA]</scope>
    <source>
        <strain evidence="3 4">PP-F2FG21</strain>
    </source>
</reference>
<evidence type="ECO:0000259" key="1">
    <source>
        <dbReference type="Pfam" id="PF13712"/>
    </source>
</evidence>
<dbReference type="InterPro" id="IPR029044">
    <property type="entry name" value="Nucleotide-diphossugar_trans"/>
</dbReference>
<sequence length="294" mass="33057">MISVIICSANPGYLENVTRNISDTIGVPYELIAINNAGTNKGISQVYNEGISRAKYQVLCFMHEDVIIKTLNWGNTLLNLFKDEQLGLVGVAGAGYVPISPSAGGGVNSQSVYMNILQSFKFSAKGTVHDYENPEDERLSEVAVLDGVFISTTKKVVAEFTFDEVTCSGFHAYDIDFSLAVGTRYKNAVTYDILLHHLSEGNYDSRWMLDNMKVFNKWNHRLPLNIKNISAAKSYKIEKATFKRFTDQLMEFNLPVNLAFTTLFKNNTFWNYNKGLFLKLSFYALKKKLSAKKA</sequence>
<proteinExistence type="predicted"/>
<reference evidence="2 5" key="3">
    <citation type="submission" date="2020-08" db="EMBL/GenBank/DDBJ databases">
        <title>Genomic Encyclopedia of Type Strains, Phase IV (KMG-IV): sequencing the most valuable type-strain genomes for metagenomic binning, comparative biology and taxonomic classification.</title>
        <authorList>
            <person name="Goeker M."/>
        </authorList>
    </citation>
    <scope>NUCLEOTIDE SEQUENCE [LARGE SCALE GENOMIC DNA]</scope>
    <source>
        <strain evidence="2 5">DSM 100995</strain>
    </source>
</reference>
<accession>A0A4Y8AF18</accession>
<name>A0A4Y8AF18_9SPHI</name>
<dbReference type="Pfam" id="PF13712">
    <property type="entry name" value="Glyco_tranf_2_5"/>
    <property type="match status" value="1"/>
</dbReference>
<feature type="domain" description="Streptomycin biosynthesis protein StrF" evidence="1">
    <location>
        <begin position="4"/>
        <end position="189"/>
    </location>
</feature>
<gene>
    <name evidence="3" type="ORF">E2R65_04995</name>
    <name evidence="2" type="ORF">GGR35_001629</name>
</gene>
<dbReference type="SUPFAM" id="SSF53448">
    <property type="entry name" value="Nucleotide-diphospho-sugar transferases"/>
    <property type="match status" value="1"/>
</dbReference>
<evidence type="ECO:0000313" key="3">
    <source>
        <dbReference type="EMBL" id="TEW67350.1"/>
    </source>
</evidence>